<feature type="domain" description="DUF3298" evidence="3">
    <location>
        <begin position="281"/>
        <end position="369"/>
    </location>
</feature>
<dbReference type="PROSITE" id="PS51257">
    <property type="entry name" value="PROKAR_LIPOPROTEIN"/>
    <property type="match status" value="1"/>
</dbReference>
<accession>A0A328BTQ8</accession>
<dbReference type="InterPro" id="IPR037126">
    <property type="entry name" value="PdaC/RsiV-like_sf"/>
</dbReference>
<dbReference type="Gene3D" id="3.90.640.20">
    <property type="entry name" value="Heat-shock cognate protein, ATPase"/>
    <property type="match status" value="1"/>
</dbReference>
<keyword evidence="2" id="KW-0732">Signal</keyword>
<organism evidence="4 5">
    <name type="scientific">Hymenobacter edaphi</name>
    <dbReference type="NCBI Taxonomy" id="2211146"/>
    <lineage>
        <taxon>Bacteria</taxon>
        <taxon>Pseudomonadati</taxon>
        <taxon>Bacteroidota</taxon>
        <taxon>Cytophagia</taxon>
        <taxon>Cytophagales</taxon>
        <taxon>Hymenobacteraceae</taxon>
        <taxon>Hymenobacter</taxon>
    </lineage>
</organism>
<dbReference type="Pfam" id="PF11738">
    <property type="entry name" value="DUF3298"/>
    <property type="match status" value="1"/>
</dbReference>
<dbReference type="Proteomes" id="UP000248553">
    <property type="component" value="Unassembled WGS sequence"/>
</dbReference>
<evidence type="ECO:0000259" key="3">
    <source>
        <dbReference type="Pfam" id="PF11738"/>
    </source>
</evidence>
<name>A0A328BTQ8_9BACT</name>
<feature type="signal peptide" evidence="2">
    <location>
        <begin position="1"/>
        <end position="22"/>
    </location>
</feature>
<reference evidence="5" key="1">
    <citation type="submission" date="2018-05" db="EMBL/GenBank/DDBJ databases">
        <authorList>
            <person name="Nie L."/>
        </authorList>
    </citation>
    <scope>NUCLEOTIDE SEQUENCE [LARGE SCALE GENOMIC DNA]</scope>
    <source>
        <strain evidence="5">NL</strain>
    </source>
</reference>
<gene>
    <name evidence="4" type="ORF">DLM85_03385</name>
</gene>
<evidence type="ECO:0000256" key="2">
    <source>
        <dbReference type="SAM" id="SignalP"/>
    </source>
</evidence>
<dbReference type="InterPro" id="IPR021729">
    <property type="entry name" value="DUF3298"/>
</dbReference>
<proteinExistence type="predicted"/>
<dbReference type="EMBL" id="QHKM01000001">
    <property type="protein sequence ID" value="RAK69911.1"/>
    <property type="molecule type" value="Genomic_DNA"/>
</dbReference>
<dbReference type="RefSeq" id="WP_111476647.1">
    <property type="nucleotide sequence ID" value="NZ_QHKM01000001.1"/>
</dbReference>
<evidence type="ECO:0000313" key="4">
    <source>
        <dbReference type="EMBL" id="RAK69911.1"/>
    </source>
</evidence>
<dbReference type="OrthoDB" id="594879at2"/>
<keyword evidence="5" id="KW-1185">Reference proteome</keyword>
<feature type="chain" id="PRO_5016346604" description="DUF3298 domain-containing protein" evidence="2">
    <location>
        <begin position="23"/>
        <end position="391"/>
    </location>
</feature>
<dbReference type="AlphaFoldDB" id="A0A328BTQ8"/>
<protein>
    <recommendedName>
        <fullName evidence="3">DUF3298 domain-containing protein</fullName>
    </recommendedName>
</protein>
<comment type="caution">
    <text evidence="4">The sequence shown here is derived from an EMBL/GenBank/DDBJ whole genome shotgun (WGS) entry which is preliminary data.</text>
</comment>
<feature type="region of interest" description="Disordered" evidence="1">
    <location>
        <begin position="30"/>
        <end position="64"/>
    </location>
</feature>
<evidence type="ECO:0000313" key="5">
    <source>
        <dbReference type="Proteomes" id="UP000248553"/>
    </source>
</evidence>
<evidence type="ECO:0000256" key="1">
    <source>
        <dbReference type="SAM" id="MobiDB-lite"/>
    </source>
</evidence>
<sequence length="391" mass="43434">MPITRHPLTSSLLLLSLLTACDARRPATGTAAAPAVKSPNPSAAVAADSDAAEPEPSAATARPSPTVRTYLRYAGTVGPTPVVLELTVADSVQGHYYYQRRGGLLTLSAARPAAGQPLTLRETEAGRLTGRWQTQQPLGPTLSGTWLSPDGRRQLPFELREDYTGAVRYTINTYNRRTKPGDCGLDDGQKHSSSEQWDAVYLLPPVSAALAKVQRQFDNRVRAFEACTETEESAWVTYNADFLLSIERFRHTHVYGTPHPTGYYRPTTFDLRTGRLLKLSDLLKPGFELPLRRLLSVRLRTDYIYGEFYQDEIEGDSTQTRWPPGPDGKPLAPLPRNGYYLTPADLGFQYDMYEIAPYVMGPILVELGYREIKPLVRSGSPLAQLLHRGLW</sequence>